<dbReference type="RefSeq" id="XP_013931538.1">
    <property type="nucleotide sequence ID" value="XM_014076063.1"/>
</dbReference>
<organism evidence="1 2">
    <name type="scientific">Thamnophis sirtalis</name>
    <dbReference type="NCBI Taxonomy" id="35019"/>
    <lineage>
        <taxon>Eukaryota</taxon>
        <taxon>Metazoa</taxon>
        <taxon>Chordata</taxon>
        <taxon>Craniata</taxon>
        <taxon>Vertebrata</taxon>
        <taxon>Euteleostomi</taxon>
        <taxon>Lepidosauria</taxon>
        <taxon>Squamata</taxon>
        <taxon>Bifurcata</taxon>
        <taxon>Unidentata</taxon>
        <taxon>Episquamata</taxon>
        <taxon>Toxicofera</taxon>
        <taxon>Serpentes</taxon>
        <taxon>Colubroidea</taxon>
        <taxon>Colubridae</taxon>
        <taxon>Natricinae</taxon>
        <taxon>Thamnophis</taxon>
    </lineage>
</organism>
<dbReference type="KEGG" id="tsr:106556988"/>
<sequence length="78" mass="8308">MMALCQSLVNNGQFRTSLSHLDLSGNPGSLLAEGGNGLFSFLNEPNALGHLDLSGSDCALDMVSNYCSNHCFRSSRDV</sequence>
<dbReference type="AlphaFoldDB" id="A0A6I9Z369"/>
<dbReference type="GeneID" id="106556988"/>
<gene>
    <name evidence="2" type="primary">LOC106556988</name>
</gene>
<dbReference type="InterPro" id="IPR032675">
    <property type="entry name" value="LRR_dom_sf"/>
</dbReference>
<accession>A0A6I9Z369</accession>
<dbReference type="OrthoDB" id="18598at2759"/>
<dbReference type="Gene3D" id="3.80.10.10">
    <property type="entry name" value="Ribonuclease Inhibitor"/>
    <property type="match status" value="1"/>
</dbReference>
<evidence type="ECO:0000313" key="1">
    <source>
        <dbReference type="Proteomes" id="UP000504617"/>
    </source>
</evidence>
<reference evidence="2" key="1">
    <citation type="submission" date="2025-08" db="UniProtKB">
        <authorList>
            <consortium name="RefSeq"/>
        </authorList>
    </citation>
    <scope>IDENTIFICATION</scope>
    <source>
        <tissue evidence="2">Skeletal muscle</tissue>
    </source>
</reference>
<proteinExistence type="predicted"/>
<evidence type="ECO:0000313" key="2">
    <source>
        <dbReference type="RefSeq" id="XP_013931538.1"/>
    </source>
</evidence>
<keyword evidence="1" id="KW-1185">Reference proteome</keyword>
<name>A0A6I9Z369_9SAUR</name>
<dbReference type="Proteomes" id="UP000504617">
    <property type="component" value="Unplaced"/>
</dbReference>
<protein>
    <submittedName>
        <fullName evidence="2">Leucine-rich repeat-containing protein 16B-like</fullName>
    </submittedName>
</protein>